<gene>
    <name evidence="1" type="ORF">LOM8899_03188</name>
</gene>
<evidence type="ECO:0000313" key="1">
    <source>
        <dbReference type="EMBL" id="SMY09027.1"/>
    </source>
</evidence>
<reference evidence="2" key="1">
    <citation type="submission" date="2017-05" db="EMBL/GenBank/DDBJ databases">
        <authorList>
            <person name="Rodrigo-Torres L."/>
            <person name="Arahal R. D."/>
            <person name="Lucena T."/>
        </authorList>
    </citation>
    <scope>NUCLEOTIDE SEQUENCE [LARGE SCALE GENOMIC DNA]</scope>
    <source>
        <strain evidence="2">CECT 8899</strain>
    </source>
</reference>
<protein>
    <recommendedName>
        <fullName evidence="3">Orotidine 5'-phosphate decarboxylase</fullName>
    </recommendedName>
</protein>
<evidence type="ECO:0008006" key="3">
    <source>
        <dbReference type="Google" id="ProtNLM"/>
    </source>
</evidence>
<name>A0A238LH08_9RHOB</name>
<keyword evidence="2" id="KW-1185">Reference proteome</keyword>
<accession>A0A238LH08</accession>
<evidence type="ECO:0000313" key="2">
    <source>
        <dbReference type="Proteomes" id="UP000201613"/>
    </source>
</evidence>
<proteinExistence type="predicted"/>
<dbReference type="OrthoDB" id="7863406at2"/>
<dbReference type="RefSeq" id="WP_093993205.1">
    <property type="nucleotide sequence ID" value="NZ_FXZK01000006.1"/>
</dbReference>
<dbReference type="Proteomes" id="UP000201613">
    <property type="component" value="Unassembled WGS sequence"/>
</dbReference>
<dbReference type="EMBL" id="FXZK01000006">
    <property type="protein sequence ID" value="SMY09027.1"/>
    <property type="molecule type" value="Genomic_DNA"/>
</dbReference>
<dbReference type="AlphaFoldDB" id="A0A238LH08"/>
<organism evidence="1 2">
    <name type="scientific">Flavimaricola marinus</name>
    <dbReference type="NCBI Taxonomy" id="1819565"/>
    <lineage>
        <taxon>Bacteria</taxon>
        <taxon>Pseudomonadati</taxon>
        <taxon>Pseudomonadota</taxon>
        <taxon>Alphaproteobacteria</taxon>
        <taxon>Rhodobacterales</taxon>
        <taxon>Paracoccaceae</taxon>
        <taxon>Flavimaricola</taxon>
    </lineage>
</organism>
<sequence>MAHMSVSKINYNANSGMYEARVDVRRGGTTFRYPCAVPGTLVMDTDRVRSRLMQQAERMSDSGSSLRSVI</sequence>